<evidence type="ECO:0000313" key="2">
    <source>
        <dbReference type="EMBL" id="KAF9880120.1"/>
    </source>
</evidence>
<dbReference type="RefSeq" id="XP_038749581.1">
    <property type="nucleotide sequence ID" value="XM_038884793.1"/>
</dbReference>
<name>A0A9P6IIK6_9PEZI</name>
<reference evidence="2" key="2">
    <citation type="submission" date="2020-11" db="EMBL/GenBank/DDBJ databases">
        <title>Whole genome sequencing of Colletotrichum sp.</title>
        <authorList>
            <person name="Li H."/>
        </authorList>
    </citation>
    <scope>NUCLEOTIDE SEQUENCE</scope>
    <source>
        <strain evidence="2">CkLH20</strain>
    </source>
</reference>
<feature type="region of interest" description="Disordered" evidence="1">
    <location>
        <begin position="148"/>
        <end position="202"/>
    </location>
</feature>
<evidence type="ECO:0000313" key="3">
    <source>
        <dbReference type="Proteomes" id="UP000781932"/>
    </source>
</evidence>
<reference evidence="2" key="1">
    <citation type="submission" date="2020-03" db="EMBL/GenBank/DDBJ databases">
        <authorList>
            <person name="He L."/>
        </authorList>
    </citation>
    <scope>NUCLEOTIDE SEQUENCE</scope>
    <source>
        <strain evidence="2">CkLH20</strain>
    </source>
</reference>
<evidence type="ECO:0000256" key="1">
    <source>
        <dbReference type="SAM" id="MobiDB-lite"/>
    </source>
</evidence>
<accession>A0A9P6IIK6</accession>
<dbReference type="EMBL" id="JAATWM020000005">
    <property type="protein sequence ID" value="KAF9880120.1"/>
    <property type="molecule type" value="Genomic_DNA"/>
</dbReference>
<keyword evidence="3" id="KW-1185">Reference proteome</keyword>
<feature type="compositionally biased region" description="Basic and acidic residues" evidence="1">
    <location>
        <begin position="189"/>
        <end position="202"/>
    </location>
</feature>
<proteinExistence type="predicted"/>
<feature type="compositionally biased region" description="Basic and acidic residues" evidence="1">
    <location>
        <begin position="436"/>
        <end position="456"/>
    </location>
</feature>
<feature type="compositionally biased region" description="Low complexity" evidence="1">
    <location>
        <begin position="148"/>
        <end position="160"/>
    </location>
</feature>
<dbReference type="AlphaFoldDB" id="A0A9P6IIK6"/>
<sequence length="468" mass="52858">MSNEYYRIAGVDNDALFNLPASDSEHEFSAHDEMAQADAIASQLDLDNDVRPLFYNDMDMLHGVNTPSSVKADMLAVIIDTVIHYRSRHGNRAFPPEQFYEFLLENNENADFARPLACRCAKYLRSLSPEDADAEIEYLRNLRLDMSQGQAGGQEQSASQDGRASRQNQPSEAQAVDDTEVSQAPAPERGSHREDENSGSALKEELNKPCSFAYRGLIQDINHYVDVEKEYLGLIRHETGDANADETWPLTSELQRAYVAQVVDAIMDVSDFEEKKEALKKQQAIDAFEAARTAAAETEFPVSLGKRKRDHDKLSQPQKLSVRERTYADPKSTPEEVLQVALHHKMSDVEIEVLAMKTSAMNTQQGWNMQPQWAGNSYQPWEKFDSFGARWAEVCQNMRNHKVMVRSLMVPDWATRLTAAPRRENKLKQGNKKVNAKRDLESKLGRETLKRQKTEAGDSGDSGQDDNQ</sequence>
<dbReference type="GeneID" id="62157867"/>
<dbReference type="OrthoDB" id="4851482at2759"/>
<gene>
    <name evidence="2" type="ORF">CkaCkLH20_02074</name>
</gene>
<comment type="caution">
    <text evidence="2">The sequence shown here is derived from an EMBL/GenBank/DDBJ whole genome shotgun (WGS) entry which is preliminary data.</text>
</comment>
<feature type="region of interest" description="Disordered" evidence="1">
    <location>
        <begin position="421"/>
        <end position="468"/>
    </location>
</feature>
<dbReference type="Proteomes" id="UP000781932">
    <property type="component" value="Unassembled WGS sequence"/>
</dbReference>
<protein>
    <submittedName>
        <fullName evidence="2">Uncharacterized protein</fullName>
    </submittedName>
</protein>
<organism evidence="2 3">
    <name type="scientific">Colletotrichum karsti</name>
    <dbReference type="NCBI Taxonomy" id="1095194"/>
    <lineage>
        <taxon>Eukaryota</taxon>
        <taxon>Fungi</taxon>
        <taxon>Dikarya</taxon>
        <taxon>Ascomycota</taxon>
        <taxon>Pezizomycotina</taxon>
        <taxon>Sordariomycetes</taxon>
        <taxon>Hypocreomycetidae</taxon>
        <taxon>Glomerellales</taxon>
        <taxon>Glomerellaceae</taxon>
        <taxon>Colletotrichum</taxon>
        <taxon>Colletotrichum boninense species complex</taxon>
    </lineage>
</organism>